<keyword evidence="3" id="KW-0732">Signal</keyword>
<dbReference type="SMART" id="SM00155">
    <property type="entry name" value="PLDc"/>
    <property type="match status" value="2"/>
</dbReference>
<dbReference type="Gene3D" id="3.30.870.10">
    <property type="entry name" value="Endonuclease Chain A"/>
    <property type="match status" value="2"/>
</dbReference>
<sequence>MMNKFLTLLFAFVTIAAFVSAYYPEDAPGDYQDITYYASFKPTTVEETVSITSYFSPDNSIQVETEAIENAKVSIDIGTPGFESWIGCTTKGEYPYDHDSEDYDDSSKDKEFGCTCDKQRNEETFPIFQALLNAVHRGVKVRILSNNGYTSNETFSYGYIDPISFLSLAGAEVRYFTTVTFLHSKYMMIDNSTASVSSINYSQTSFMNNREAGVLIAGSQTMTDFYYGVFQYDWDQSIEWPITDENYSSEDLEIIKDTSLLTVSIPSATSYPGSYVTKVTTTNEDMTVTALTSPDFSYEQIYADIEKSSSMKLYLYQITGDVWCDIVGNYTGSLEILVSNKIYDKSDFYLAEKCYKNLYENGATIRKTDKSSSAYVYSHQKIWILDDDTVYVSTGNWGPTDFPDGSSTFTPYKENPEKWRRVNRDFTIKMVNSDVASVYTTLFSEDYERGYDWYPSDTDN</sequence>
<evidence type="ECO:0000256" key="3">
    <source>
        <dbReference type="SAM" id="SignalP"/>
    </source>
</evidence>
<feature type="domain" description="PLD phosphodiesterase" evidence="4">
    <location>
        <begin position="178"/>
        <end position="205"/>
    </location>
</feature>
<proteinExistence type="inferred from homology"/>
<dbReference type="Pfam" id="PF13091">
    <property type="entry name" value="PLDc_2"/>
    <property type="match status" value="1"/>
</dbReference>
<reference evidence="5 6" key="1">
    <citation type="submission" date="2015-12" db="EMBL/GenBank/DDBJ databases">
        <title>Dictyostelia acquired genes for synthesis and detection of signals that induce cell-type specialization by lateral gene transfer from prokaryotes.</title>
        <authorList>
            <person name="Gloeckner G."/>
            <person name="Schaap P."/>
        </authorList>
    </citation>
    <scope>NUCLEOTIDE SEQUENCE [LARGE SCALE GENOMIC DNA]</scope>
    <source>
        <strain evidence="5 6">TK</strain>
    </source>
</reference>
<comment type="caution">
    <text evidence="5">The sequence shown here is derived from an EMBL/GenBank/DDBJ whole genome shotgun (WGS) entry which is preliminary data.</text>
</comment>
<feature type="domain" description="PLD phosphodiesterase" evidence="4">
    <location>
        <begin position="374"/>
        <end position="401"/>
    </location>
</feature>
<dbReference type="PROSITE" id="PS50035">
    <property type="entry name" value="PLD"/>
    <property type="match status" value="2"/>
</dbReference>
<dbReference type="AlphaFoldDB" id="A0A152A1S0"/>
<dbReference type="PANTHER" id="PTHR43856:SF2">
    <property type="entry name" value="PHOSPHOLIPASE D"/>
    <property type="match status" value="1"/>
</dbReference>
<dbReference type="InterPro" id="IPR025202">
    <property type="entry name" value="PLD-like_dom"/>
</dbReference>
<accession>A0A152A1S0</accession>
<dbReference type="SUPFAM" id="SSF56024">
    <property type="entry name" value="Phospholipase D/nuclease"/>
    <property type="match status" value="2"/>
</dbReference>
<dbReference type="GO" id="GO:0005739">
    <property type="term" value="C:mitochondrion"/>
    <property type="evidence" value="ECO:0007669"/>
    <property type="project" value="TreeGrafter"/>
</dbReference>
<protein>
    <recommendedName>
        <fullName evidence="2">Mitochondrial cardiolipin hydrolase</fullName>
    </recommendedName>
</protein>
<gene>
    <name evidence="5" type="ORF">DLAC_03533</name>
</gene>
<organism evidence="5 6">
    <name type="scientific">Tieghemostelium lacteum</name>
    <name type="common">Slime mold</name>
    <name type="synonym">Dictyostelium lacteum</name>
    <dbReference type="NCBI Taxonomy" id="361077"/>
    <lineage>
        <taxon>Eukaryota</taxon>
        <taxon>Amoebozoa</taxon>
        <taxon>Evosea</taxon>
        <taxon>Eumycetozoa</taxon>
        <taxon>Dictyostelia</taxon>
        <taxon>Dictyosteliales</taxon>
        <taxon>Raperosteliaceae</taxon>
        <taxon>Tieghemostelium</taxon>
    </lineage>
</organism>
<evidence type="ECO:0000259" key="4">
    <source>
        <dbReference type="PROSITE" id="PS50035"/>
    </source>
</evidence>
<dbReference type="GO" id="GO:0016891">
    <property type="term" value="F:RNA endonuclease activity producing 5'-phosphomonoesters, hydrolytic mechanism"/>
    <property type="evidence" value="ECO:0007669"/>
    <property type="project" value="TreeGrafter"/>
</dbReference>
<evidence type="ECO:0000256" key="2">
    <source>
        <dbReference type="ARBA" id="ARBA00040549"/>
    </source>
</evidence>
<comment type="similarity">
    <text evidence="1">Belongs to the phospholipase D family. MitoPLD/Zucchini subfamily.</text>
</comment>
<evidence type="ECO:0000256" key="1">
    <source>
        <dbReference type="ARBA" id="ARBA00038012"/>
    </source>
</evidence>
<evidence type="ECO:0000313" key="6">
    <source>
        <dbReference type="Proteomes" id="UP000076078"/>
    </source>
</evidence>
<feature type="signal peptide" evidence="3">
    <location>
        <begin position="1"/>
        <end position="21"/>
    </location>
</feature>
<dbReference type="EMBL" id="LODT01000018">
    <property type="protein sequence ID" value="KYR00035.1"/>
    <property type="molecule type" value="Genomic_DNA"/>
</dbReference>
<dbReference type="InterPro" id="IPR001736">
    <property type="entry name" value="PLipase_D/transphosphatidylase"/>
</dbReference>
<feature type="chain" id="PRO_5007593516" description="Mitochondrial cardiolipin hydrolase" evidence="3">
    <location>
        <begin position="22"/>
        <end position="460"/>
    </location>
</feature>
<dbReference type="InParanoid" id="A0A152A1S0"/>
<evidence type="ECO:0000313" key="5">
    <source>
        <dbReference type="EMBL" id="KYR00035.1"/>
    </source>
</evidence>
<dbReference type="OrthoDB" id="5205528at2759"/>
<dbReference type="InterPro" id="IPR051406">
    <property type="entry name" value="PLD_domain"/>
</dbReference>
<name>A0A152A1S0_TIELA</name>
<keyword evidence="6" id="KW-1185">Reference proteome</keyword>
<dbReference type="OMA" id="MYTYSHQ"/>
<dbReference type="Proteomes" id="UP000076078">
    <property type="component" value="Unassembled WGS sequence"/>
</dbReference>
<dbReference type="PANTHER" id="PTHR43856">
    <property type="entry name" value="CARDIOLIPIN HYDROLASE"/>
    <property type="match status" value="1"/>
</dbReference>